<keyword evidence="2" id="KW-0479">Metal-binding</keyword>
<dbReference type="GO" id="GO:0008270">
    <property type="term" value="F:zinc ion binding"/>
    <property type="evidence" value="ECO:0007669"/>
    <property type="project" value="UniProtKB-KW"/>
</dbReference>
<proteinExistence type="predicted"/>
<dbReference type="PROSITE" id="PS50089">
    <property type="entry name" value="ZF_RING_2"/>
    <property type="match status" value="2"/>
</dbReference>
<feature type="domain" description="RING-type" evidence="6">
    <location>
        <begin position="18"/>
        <end position="67"/>
    </location>
</feature>
<dbReference type="Pfam" id="PF12678">
    <property type="entry name" value="zf-rbx1"/>
    <property type="match status" value="1"/>
</dbReference>
<dbReference type="EMBL" id="CP010427">
    <property type="protein sequence ID" value="AJC48651.1"/>
    <property type="molecule type" value="Genomic_DNA"/>
</dbReference>
<dbReference type="SUPFAM" id="SSF57850">
    <property type="entry name" value="RING/U-box"/>
    <property type="match status" value="2"/>
</dbReference>
<dbReference type="OrthoDB" id="5621694at2"/>
<evidence type="ECO:0000313" key="8">
    <source>
        <dbReference type="Proteomes" id="UP000031104"/>
    </source>
</evidence>
<dbReference type="InterPro" id="IPR013083">
    <property type="entry name" value="Znf_RING/FYVE/PHD"/>
</dbReference>
<dbReference type="InterPro" id="IPR027417">
    <property type="entry name" value="P-loop_NTPase"/>
</dbReference>
<keyword evidence="4" id="KW-0833">Ubl conjugation pathway</keyword>
<dbReference type="InterPro" id="IPR001841">
    <property type="entry name" value="Znf_RING"/>
</dbReference>
<evidence type="ECO:0000313" key="7">
    <source>
        <dbReference type="EMBL" id="AJC48651.1"/>
    </source>
</evidence>
<dbReference type="STRING" id="594679.SD28_02805"/>
<sequence>MAVYKIIINPEDIQQENCVICQKSLINQNSELIEGDTRACVTDCGHYYHKVCIDTWLNRSETCSLCNKSFGEKRHLQEDNFVLNEFIANEGFNDLGQADDCIICLQSMRNVRFNIQCLNNHNIFHESCARTWLEISHNCPICRQPSRMPIQYFVSNQRQNINHRVIPEPVYQVALNPLLPNRNSFFQNIINNVFSNNLTLQSLKQAINNATTAYLTWRGNGRGFFHFTNVGRNRAINFNLQIQEYNGSVTECWHHICNTIIHYPRHNHSYTSFILNSFRSLRLVSDTTDYTSGEHSVCTERNHLLNIGLSQINIITADQSRRINGFILGTSVGCRLFWRICFHEYQEEILSQLSATGKDIRTVNLQNNDQLRLNLMIGQERFRSITPAFYRGAHLILIVGSRAGYIDFASRIQNNNNVPIVWIQLPE</sequence>
<dbReference type="RefSeq" id="WP_039123893.1">
    <property type="nucleotide sequence ID" value="NZ_CP010427.1"/>
</dbReference>
<feature type="domain" description="RING-type" evidence="6">
    <location>
        <begin position="101"/>
        <end position="143"/>
    </location>
</feature>
<evidence type="ECO:0000256" key="5">
    <source>
        <dbReference type="ARBA" id="ARBA00022833"/>
    </source>
</evidence>
<dbReference type="SUPFAM" id="SSF52540">
    <property type="entry name" value="P-loop containing nucleoside triphosphate hydrolases"/>
    <property type="match status" value="1"/>
</dbReference>
<evidence type="ECO:0000259" key="6">
    <source>
        <dbReference type="PROSITE" id="PS50089"/>
    </source>
</evidence>
<reference evidence="7 8" key="1">
    <citation type="submission" date="2014-12" db="EMBL/GenBank/DDBJ databases">
        <title>Complete genome sequence of Francisella guanzhouensis strain 08HL01032 isolated from air-conditioning system in China.</title>
        <authorList>
            <person name="Svensson D."/>
            <person name="Ohrman C."/>
            <person name="Backman S."/>
            <person name="Karlsson E."/>
            <person name="Nilsson E."/>
            <person name="Bystrom M."/>
            <person name="Larkeryd A."/>
            <person name="Stenberg P."/>
            <person name="Scholtz H.C."/>
            <person name="Forsman M."/>
            <person name="Sjodin A."/>
        </authorList>
    </citation>
    <scope>NUCLEOTIDE SEQUENCE [LARGE SCALE GENOMIC DNA]</scope>
    <source>
        <strain evidence="7 8">08HL01032</strain>
    </source>
</reference>
<dbReference type="AlphaFoldDB" id="A0A0A8E928"/>
<dbReference type="HOGENOM" id="CLU_642143_0_0_6"/>
<dbReference type="PANTHER" id="PTHR22763">
    <property type="entry name" value="RING ZINC FINGER PROTEIN"/>
    <property type="match status" value="1"/>
</dbReference>
<evidence type="ECO:0000256" key="4">
    <source>
        <dbReference type="ARBA" id="ARBA00022786"/>
    </source>
</evidence>
<keyword evidence="8" id="KW-1185">Reference proteome</keyword>
<organism evidence="7 8">
    <name type="scientific">Allofrancisella guangzhouensis</name>
    <dbReference type="NCBI Taxonomy" id="594679"/>
    <lineage>
        <taxon>Bacteria</taxon>
        <taxon>Pseudomonadati</taxon>
        <taxon>Pseudomonadota</taxon>
        <taxon>Gammaproteobacteria</taxon>
        <taxon>Thiotrichales</taxon>
        <taxon>Francisellaceae</taxon>
        <taxon>Allofrancisella</taxon>
    </lineage>
</organism>
<dbReference type="Gene3D" id="3.30.40.10">
    <property type="entry name" value="Zinc/RING finger domain, C3HC4 (zinc finger)"/>
    <property type="match status" value="2"/>
</dbReference>
<dbReference type="Gene3D" id="3.40.50.300">
    <property type="entry name" value="P-loop containing nucleotide triphosphate hydrolases"/>
    <property type="match status" value="1"/>
</dbReference>
<dbReference type="GO" id="GO:0061630">
    <property type="term" value="F:ubiquitin protein ligase activity"/>
    <property type="evidence" value="ECO:0007669"/>
    <property type="project" value="TreeGrafter"/>
</dbReference>
<dbReference type="PANTHER" id="PTHR22763:SF162">
    <property type="entry name" value="TRANSMEMBRANE E3 UBIQUITIN-PROTEIN LIGASE 1"/>
    <property type="match status" value="1"/>
</dbReference>
<keyword evidence="5" id="KW-0862">Zinc</keyword>
<dbReference type="SMART" id="SM00184">
    <property type="entry name" value="RING"/>
    <property type="match status" value="2"/>
</dbReference>
<evidence type="ECO:0000256" key="2">
    <source>
        <dbReference type="ARBA" id="ARBA00022723"/>
    </source>
</evidence>
<dbReference type="InterPro" id="IPR024766">
    <property type="entry name" value="Znf_RING_H2"/>
</dbReference>
<dbReference type="GO" id="GO:0012505">
    <property type="term" value="C:endomembrane system"/>
    <property type="evidence" value="ECO:0007669"/>
    <property type="project" value="TreeGrafter"/>
</dbReference>
<dbReference type="InterPro" id="IPR050731">
    <property type="entry name" value="HRD1_E3_ubiq-ligases"/>
</dbReference>
<evidence type="ECO:0000256" key="1">
    <source>
        <dbReference type="ARBA" id="ARBA00004906"/>
    </source>
</evidence>
<dbReference type="Proteomes" id="UP000031104">
    <property type="component" value="Chromosome"/>
</dbReference>
<dbReference type="GO" id="GO:0043161">
    <property type="term" value="P:proteasome-mediated ubiquitin-dependent protein catabolic process"/>
    <property type="evidence" value="ECO:0007669"/>
    <property type="project" value="TreeGrafter"/>
</dbReference>
<evidence type="ECO:0000256" key="3">
    <source>
        <dbReference type="ARBA" id="ARBA00022771"/>
    </source>
</evidence>
<comment type="pathway">
    <text evidence="1">Protein modification; protein ubiquitination.</text>
</comment>
<name>A0A0A8E928_9GAMM</name>
<dbReference type="Pfam" id="PF13639">
    <property type="entry name" value="zf-RING_2"/>
    <property type="match status" value="1"/>
</dbReference>
<accession>A0A0A8E928</accession>
<gene>
    <name evidence="7" type="ORF">SD28_02805</name>
</gene>
<protein>
    <recommendedName>
        <fullName evidence="6">RING-type domain-containing protein</fullName>
    </recommendedName>
</protein>
<dbReference type="KEGG" id="fgu:SD28_02805"/>
<keyword evidence="3" id="KW-0863">Zinc-finger</keyword>